<dbReference type="FunFam" id="1.10.220.10:FF:000002">
    <property type="entry name" value="Annexin"/>
    <property type="match status" value="1"/>
</dbReference>
<accession>A0A0R3TCR4</accession>
<proteinExistence type="inferred from homology"/>
<dbReference type="PRINTS" id="PR00196">
    <property type="entry name" value="ANNEXIN"/>
</dbReference>
<keyword evidence="11" id="KW-0111">Calcium/phospholipid-binding</keyword>
<evidence type="ECO:0000256" key="9">
    <source>
        <dbReference type="ARBA" id="ARBA00022837"/>
    </source>
</evidence>
<evidence type="ECO:0000313" key="17">
    <source>
        <dbReference type="WBParaSite" id="HNAJ_0000485301-mRNA-1"/>
    </source>
</evidence>
<keyword evidence="16" id="KW-1185">Reference proteome</keyword>
<gene>
    <name evidence="15" type="ORF">HNAJ_LOCUS4851</name>
</gene>
<evidence type="ECO:0000256" key="4">
    <source>
        <dbReference type="ARBA" id="ARBA00011738"/>
    </source>
</evidence>
<dbReference type="GO" id="GO:0005576">
    <property type="term" value="C:extracellular region"/>
    <property type="evidence" value="ECO:0007669"/>
    <property type="project" value="UniProtKB-SubCell"/>
</dbReference>
<dbReference type="GO" id="GO:0005886">
    <property type="term" value="C:plasma membrane"/>
    <property type="evidence" value="ECO:0007669"/>
    <property type="project" value="TreeGrafter"/>
</dbReference>
<dbReference type="SUPFAM" id="SSF47874">
    <property type="entry name" value="Annexin"/>
    <property type="match status" value="1"/>
</dbReference>
<protein>
    <recommendedName>
        <fullName evidence="14">Annexin</fullName>
    </recommendedName>
</protein>
<keyword evidence="5" id="KW-0964">Secreted</keyword>
<evidence type="ECO:0000256" key="12">
    <source>
        <dbReference type="ARBA" id="ARBA00059330"/>
    </source>
</evidence>
<dbReference type="GO" id="GO:0005544">
    <property type="term" value="F:calcium-dependent phospholipid binding"/>
    <property type="evidence" value="ECO:0007669"/>
    <property type="project" value="UniProtKB-KW"/>
</dbReference>
<dbReference type="FunFam" id="1.10.220.10:FF:000005">
    <property type="entry name" value="Annexin"/>
    <property type="match status" value="1"/>
</dbReference>
<evidence type="ECO:0000256" key="8">
    <source>
        <dbReference type="ARBA" id="ARBA00022737"/>
    </source>
</evidence>
<dbReference type="PROSITE" id="PS51897">
    <property type="entry name" value="ANNEXIN_2"/>
    <property type="match status" value="4"/>
</dbReference>
<dbReference type="FunFam" id="1.10.220.10:FF:000003">
    <property type="entry name" value="Annexin"/>
    <property type="match status" value="1"/>
</dbReference>
<dbReference type="Pfam" id="PF00191">
    <property type="entry name" value="Annexin"/>
    <property type="match status" value="4"/>
</dbReference>
<dbReference type="Proteomes" id="UP000278807">
    <property type="component" value="Unassembled WGS sequence"/>
</dbReference>
<organism evidence="17">
    <name type="scientific">Rodentolepis nana</name>
    <name type="common">Dwarf tapeworm</name>
    <name type="synonym">Hymenolepis nana</name>
    <dbReference type="NCBI Taxonomy" id="102285"/>
    <lineage>
        <taxon>Eukaryota</taxon>
        <taxon>Metazoa</taxon>
        <taxon>Spiralia</taxon>
        <taxon>Lophotrochozoa</taxon>
        <taxon>Platyhelminthes</taxon>
        <taxon>Cestoda</taxon>
        <taxon>Eucestoda</taxon>
        <taxon>Cyclophyllidea</taxon>
        <taxon>Hymenolepididae</taxon>
        <taxon>Rodentolepis</taxon>
    </lineage>
</organism>
<evidence type="ECO:0000256" key="10">
    <source>
        <dbReference type="ARBA" id="ARBA00023216"/>
    </source>
</evidence>
<dbReference type="InterPro" id="IPR001464">
    <property type="entry name" value="Annexin"/>
</dbReference>
<comment type="function">
    <text evidence="12">Involved in reproduction of the worm. Involved in host-parasite interaction. Delivered into the host cell by means of parasite exosomes. Binds to acidic phospholipid membranes in a calcium-dependent manner in vitro. Causes aggregation of liposomes in the presence of calcium, but not in its absence. Likely to promote membrane fusion. May provide structural integrity within the tegument.</text>
</comment>
<evidence type="ECO:0000256" key="3">
    <source>
        <dbReference type="ARBA" id="ARBA00007831"/>
    </source>
</evidence>
<evidence type="ECO:0000256" key="14">
    <source>
        <dbReference type="ARBA" id="ARBA00077076"/>
    </source>
</evidence>
<evidence type="ECO:0000256" key="7">
    <source>
        <dbReference type="ARBA" id="ARBA00022723"/>
    </source>
</evidence>
<dbReference type="GO" id="GO:0043657">
    <property type="term" value="C:host cell"/>
    <property type="evidence" value="ECO:0007669"/>
    <property type="project" value="UniProtKB-SubCell"/>
</dbReference>
<dbReference type="GO" id="GO:0001786">
    <property type="term" value="F:phosphatidylserine binding"/>
    <property type="evidence" value="ECO:0007669"/>
    <property type="project" value="TreeGrafter"/>
</dbReference>
<evidence type="ECO:0000256" key="1">
    <source>
        <dbReference type="ARBA" id="ARBA00004340"/>
    </source>
</evidence>
<evidence type="ECO:0000256" key="11">
    <source>
        <dbReference type="ARBA" id="ARBA00023302"/>
    </source>
</evidence>
<evidence type="ECO:0000256" key="2">
    <source>
        <dbReference type="ARBA" id="ARBA00004550"/>
    </source>
</evidence>
<dbReference type="AlphaFoldDB" id="A0A0R3TCR4"/>
<evidence type="ECO:0000256" key="13">
    <source>
        <dbReference type="ARBA" id="ARBA00060393"/>
    </source>
</evidence>
<dbReference type="GO" id="GO:0005509">
    <property type="term" value="F:calcium ion binding"/>
    <property type="evidence" value="ECO:0007669"/>
    <property type="project" value="InterPro"/>
</dbReference>
<name>A0A0R3TCR4_RODNA</name>
<dbReference type="OrthoDB" id="37886at2759"/>
<dbReference type="FunFam" id="1.10.220.10:FF:000001">
    <property type="entry name" value="Annexin"/>
    <property type="match status" value="1"/>
</dbReference>
<dbReference type="EMBL" id="UZAE01003732">
    <property type="protein sequence ID" value="VDO00711.1"/>
    <property type="molecule type" value="Genomic_DNA"/>
</dbReference>
<dbReference type="STRING" id="102285.A0A0R3TCR4"/>
<keyword evidence="9" id="KW-0106">Calcium</keyword>
<keyword evidence="8" id="KW-0677">Repeat</keyword>
<comment type="subunit">
    <text evidence="4">Homodimer.</text>
</comment>
<dbReference type="InterPro" id="IPR018502">
    <property type="entry name" value="Annexin_repeat"/>
</dbReference>
<dbReference type="SMART" id="SM00335">
    <property type="entry name" value="ANX"/>
    <property type="match status" value="4"/>
</dbReference>
<dbReference type="Gene3D" id="1.10.220.10">
    <property type="entry name" value="Annexin"/>
    <property type="match status" value="4"/>
</dbReference>
<dbReference type="PANTHER" id="PTHR10502">
    <property type="entry name" value="ANNEXIN"/>
    <property type="match status" value="1"/>
</dbReference>
<evidence type="ECO:0000313" key="15">
    <source>
        <dbReference type="EMBL" id="VDO00711.1"/>
    </source>
</evidence>
<reference evidence="15 16" key="2">
    <citation type="submission" date="2018-11" db="EMBL/GenBank/DDBJ databases">
        <authorList>
            <consortium name="Pathogen Informatics"/>
        </authorList>
    </citation>
    <scope>NUCLEOTIDE SEQUENCE [LARGE SCALE GENOMIC DNA]</scope>
</reference>
<dbReference type="WBParaSite" id="HNAJ_0000485301-mRNA-1">
    <property type="protein sequence ID" value="HNAJ_0000485301-mRNA-1"/>
    <property type="gene ID" value="HNAJ_0000485301"/>
</dbReference>
<keyword evidence="6" id="KW-0597">Phosphoprotein</keyword>
<comment type="subcellular location">
    <subcellularLocation>
        <location evidence="1">Host cell</location>
    </subcellularLocation>
    <subcellularLocation>
        <location evidence="2">Secreted</location>
        <location evidence="2">Extracellular exosome</location>
    </subcellularLocation>
    <subcellularLocation>
        <location evidence="13">Tegument</location>
    </subcellularLocation>
</comment>
<evidence type="ECO:0000313" key="16">
    <source>
        <dbReference type="Proteomes" id="UP000278807"/>
    </source>
</evidence>
<dbReference type="GO" id="GO:0005737">
    <property type="term" value="C:cytoplasm"/>
    <property type="evidence" value="ECO:0007669"/>
    <property type="project" value="TreeGrafter"/>
</dbReference>
<keyword evidence="10" id="KW-0041">Annexin</keyword>
<comment type="similarity">
    <text evidence="3">Belongs to the annexin family.</text>
</comment>
<evidence type="ECO:0000256" key="5">
    <source>
        <dbReference type="ARBA" id="ARBA00022525"/>
    </source>
</evidence>
<sequence length="310" mass="34892">MACVQPYRNFDANSDAQLLHEAMKGMGCDKDVITDILAHRTVKQRKEIEVAYKAQFGRDLKEHLKKELRGDYEHAVLWSFLTPAEINATALQKAMKGAGTDENMLINIICTANNREMEEIKIAFQEMFGKSLEDEVRSETSGDFRRVLIAILQSSRSVDSDKSLARVNAQELFEAGEDKIGTDESTFVRMICSSSFKQIRYINEYYQEITGHDLITAIAKETSGDFKKALTRVVQVAINFAGTIAELLYSSMKGLGTDDTNLIRIILSYAETDLGKIKAWFDANYEKSLVEMISGDTSGDYRKFLLAIVE</sequence>
<keyword evidence="7" id="KW-0479">Metal-binding</keyword>
<dbReference type="PANTHER" id="PTHR10502:SF102">
    <property type="entry name" value="ANNEXIN B11"/>
    <property type="match status" value="1"/>
</dbReference>
<dbReference type="InterPro" id="IPR037104">
    <property type="entry name" value="Annexin_sf"/>
</dbReference>
<reference evidence="17" key="1">
    <citation type="submission" date="2017-02" db="UniProtKB">
        <authorList>
            <consortium name="WormBaseParasite"/>
        </authorList>
    </citation>
    <scope>IDENTIFICATION</scope>
</reference>
<evidence type="ECO:0000256" key="6">
    <source>
        <dbReference type="ARBA" id="ARBA00022553"/>
    </source>
</evidence>